<feature type="region of interest" description="Disordered" evidence="1">
    <location>
        <begin position="109"/>
        <end position="152"/>
    </location>
</feature>
<reference evidence="3" key="1">
    <citation type="journal article" date="2013" name="Nature">
        <title>Draft genome of the wheat A-genome progenitor Triticum urartu.</title>
        <authorList>
            <person name="Ling H.Q."/>
            <person name="Zhao S."/>
            <person name="Liu D."/>
            <person name="Wang J."/>
            <person name="Sun H."/>
            <person name="Zhang C."/>
            <person name="Fan H."/>
            <person name="Li D."/>
            <person name="Dong L."/>
            <person name="Tao Y."/>
            <person name="Gao C."/>
            <person name="Wu H."/>
            <person name="Li Y."/>
            <person name="Cui Y."/>
            <person name="Guo X."/>
            <person name="Zheng S."/>
            <person name="Wang B."/>
            <person name="Yu K."/>
            <person name="Liang Q."/>
            <person name="Yang W."/>
            <person name="Lou X."/>
            <person name="Chen J."/>
            <person name="Feng M."/>
            <person name="Jian J."/>
            <person name="Zhang X."/>
            <person name="Luo G."/>
            <person name="Jiang Y."/>
            <person name="Liu J."/>
            <person name="Wang Z."/>
            <person name="Sha Y."/>
            <person name="Zhang B."/>
            <person name="Wu H."/>
            <person name="Tang D."/>
            <person name="Shen Q."/>
            <person name="Xue P."/>
            <person name="Zou S."/>
            <person name="Wang X."/>
            <person name="Liu X."/>
            <person name="Wang F."/>
            <person name="Yang Y."/>
            <person name="An X."/>
            <person name="Dong Z."/>
            <person name="Zhang K."/>
            <person name="Zhang X."/>
            <person name="Luo M.C."/>
            <person name="Dvorak J."/>
            <person name="Tong Y."/>
            <person name="Wang J."/>
            <person name="Yang H."/>
            <person name="Li Z."/>
            <person name="Wang D."/>
            <person name="Zhang A."/>
            <person name="Wang J."/>
        </authorList>
    </citation>
    <scope>NUCLEOTIDE SEQUENCE</scope>
    <source>
        <strain evidence="3">cv. G1812</strain>
    </source>
</reference>
<evidence type="ECO:0000313" key="3">
    <source>
        <dbReference type="Proteomes" id="UP000015106"/>
    </source>
</evidence>
<evidence type="ECO:0000313" key="2">
    <source>
        <dbReference type="EnsemblPlants" id="TuG1812G0400002564.01.T04"/>
    </source>
</evidence>
<dbReference type="Proteomes" id="UP000015106">
    <property type="component" value="Chromosome 4"/>
</dbReference>
<name>A0A8R7Q6B4_TRIUA</name>
<feature type="compositionally biased region" description="Low complexity" evidence="1">
    <location>
        <begin position="143"/>
        <end position="152"/>
    </location>
</feature>
<sequence>MTIYLTILDHYHYKMQHGIHNVQLFINVAFNYSLGMIFKHVAYTNLLIIQLLILMYKHAKPLPVWMMHMSMFLLVFGDVRREAGRADGDGALRQDHGVVQEAQLWAQPGAPRPRAWSASGYTWASPPASSTSSPPRPPPRSRPPSLTMPPSRRGLLCPTCRQVEIVCVALVNREHSGRKVQERIGELLSFSLVSEK</sequence>
<keyword evidence="3" id="KW-1185">Reference proteome</keyword>
<protein>
    <submittedName>
        <fullName evidence="2">Uncharacterized protein</fullName>
    </submittedName>
</protein>
<reference evidence="2" key="3">
    <citation type="submission" date="2022-06" db="UniProtKB">
        <authorList>
            <consortium name="EnsemblPlants"/>
        </authorList>
    </citation>
    <scope>IDENTIFICATION</scope>
</reference>
<proteinExistence type="predicted"/>
<evidence type="ECO:0000256" key="1">
    <source>
        <dbReference type="SAM" id="MobiDB-lite"/>
    </source>
</evidence>
<organism evidence="2 3">
    <name type="scientific">Triticum urartu</name>
    <name type="common">Red wild einkorn</name>
    <name type="synonym">Crithodium urartu</name>
    <dbReference type="NCBI Taxonomy" id="4572"/>
    <lineage>
        <taxon>Eukaryota</taxon>
        <taxon>Viridiplantae</taxon>
        <taxon>Streptophyta</taxon>
        <taxon>Embryophyta</taxon>
        <taxon>Tracheophyta</taxon>
        <taxon>Spermatophyta</taxon>
        <taxon>Magnoliopsida</taxon>
        <taxon>Liliopsida</taxon>
        <taxon>Poales</taxon>
        <taxon>Poaceae</taxon>
        <taxon>BOP clade</taxon>
        <taxon>Pooideae</taxon>
        <taxon>Triticodae</taxon>
        <taxon>Triticeae</taxon>
        <taxon>Triticinae</taxon>
        <taxon>Triticum</taxon>
    </lineage>
</organism>
<dbReference type="EnsemblPlants" id="TuG1812G0400002564.01.T04">
    <property type="protein sequence ID" value="TuG1812G0400002564.01.T04"/>
    <property type="gene ID" value="TuG1812G0400002564.01"/>
</dbReference>
<dbReference type="AlphaFoldDB" id="A0A8R7Q6B4"/>
<dbReference type="Gramene" id="TuG1812G0400002564.01.T04">
    <property type="protein sequence ID" value="TuG1812G0400002564.01.T04"/>
    <property type="gene ID" value="TuG1812G0400002564.01"/>
</dbReference>
<reference evidence="2" key="2">
    <citation type="submission" date="2018-03" db="EMBL/GenBank/DDBJ databases">
        <title>The Triticum urartu genome reveals the dynamic nature of wheat genome evolution.</title>
        <authorList>
            <person name="Ling H."/>
            <person name="Ma B."/>
            <person name="Shi X."/>
            <person name="Liu H."/>
            <person name="Dong L."/>
            <person name="Sun H."/>
            <person name="Cao Y."/>
            <person name="Gao Q."/>
            <person name="Zheng S."/>
            <person name="Li Y."/>
            <person name="Yu Y."/>
            <person name="Du H."/>
            <person name="Qi M."/>
            <person name="Li Y."/>
            <person name="Yu H."/>
            <person name="Cui Y."/>
            <person name="Wang N."/>
            <person name="Chen C."/>
            <person name="Wu H."/>
            <person name="Zhao Y."/>
            <person name="Zhang J."/>
            <person name="Li Y."/>
            <person name="Zhou W."/>
            <person name="Zhang B."/>
            <person name="Hu W."/>
            <person name="Eijk M."/>
            <person name="Tang J."/>
            <person name="Witsenboer H."/>
            <person name="Zhao S."/>
            <person name="Li Z."/>
            <person name="Zhang A."/>
            <person name="Wang D."/>
            <person name="Liang C."/>
        </authorList>
    </citation>
    <scope>NUCLEOTIDE SEQUENCE [LARGE SCALE GENOMIC DNA]</scope>
    <source>
        <strain evidence="2">cv. G1812</strain>
    </source>
</reference>
<accession>A0A8R7Q6B4</accession>